<accession>A0A1T4W5P2</accession>
<name>A0A1T4W5P2_9FIRM</name>
<proteinExistence type="predicted"/>
<protein>
    <submittedName>
        <fullName evidence="1">Uncharacterized protein</fullName>
    </submittedName>
</protein>
<sequence>MNYNQFPYIIFNQNTLLNQISQQQRMYEIQQHHQEQQKNIMDMKKAIADYCKAARKVAPDYQQIAINECLQEIIFQATKDGYQN</sequence>
<organism evidence="1 2">
    <name type="scientific">Eubacterium uniforme</name>
    <dbReference type="NCBI Taxonomy" id="39495"/>
    <lineage>
        <taxon>Bacteria</taxon>
        <taxon>Bacillati</taxon>
        <taxon>Bacillota</taxon>
        <taxon>Clostridia</taxon>
        <taxon>Eubacteriales</taxon>
        <taxon>Eubacteriaceae</taxon>
        <taxon>Eubacterium</taxon>
    </lineage>
</organism>
<evidence type="ECO:0000313" key="1">
    <source>
        <dbReference type="EMBL" id="SKA72592.1"/>
    </source>
</evidence>
<dbReference type="EMBL" id="FUXZ01000021">
    <property type="protein sequence ID" value="SKA72592.1"/>
    <property type="molecule type" value="Genomic_DNA"/>
</dbReference>
<reference evidence="1 2" key="1">
    <citation type="submission" date="2017-02" db="EMBL/GenBank/DDBJ databases">
        <authorList>
            <person name="Peterson S.W."/>
        </authorList>
    </citation>
    <scope>NUCLEOTIDE SEQUENCE [LARGE SCALE GENOMIC DNA]</scope>
    <source>
        <strain evidence="1 2">ATCC 35992</strain>
    </source>
</reference>
<keyword evidence="2" id="KW-1185">Reference proteome</keyword>
<dbReference type="AlphaFoldDB" id="A0A1T4W5P2"/>
<evidence type="ECO:0000313" key="2">
    <source>
        <dbReference type="Proteomes" id="UP000190814"/>
    </source>
</evidence>
<dbReference type="Proteomes" id="UP000190814">
    <property type="component" value="Unassembled WGS sequence"/>
</dbReference>
<gene>
    <name evidence="1" type="ORF">SAMN02745111_02380</name>
</gene>